<gene>
    <name evidence="6" type="ORF">SAMN03159343_2820</name>
</gene>
<dbReference type="Pfam" id="PF04228">
    <property type="entry name" value="Zn_peptidase"/>
    <property type="match status" value="1"/>
</dbReference>
<dbReference type="RefSeq" id="WP_092805314.1">
    <property type="nucleotide sequence ID" value="NZ_FMUH01000004.1"/>
</dbReference>
<evidence type="ECO:0000313" key="6">
    <source>
        <dbReference type="EMBL" id="SCX52639.1"/>
    </source>
</evidence>
<evidence type="ECO:0000256" key="5">
    <source>
        <dbReference type="SAM" id="SignalP"/>
    </source>
</evidence>
<evidence type="ECO:0000256" key="4">
    <source>
        <dbReference type="ARBA" id="ARBA00023136"/>
    </source>
</evidence>
<evidence type="ECO:0000256" key="2">
    <source>
        <dbReference type="ARBA" id="ARBA00022692"/>
    </source>
</evidence>
<keyword evidence="6" id="KW-0645">Protease</keyword>
<dbReference type="PANTHER" id="PTHR30168:SF0">
    <property type="entry name" value="INNER MEMBRANE PROTEIN"/>
    <property type="match status" value="1"/>
</dbReference>
<feature type="chain" id="PRO_5039625947" evidence="5">
    <location>
        <begin position="27"/>
        <end position="468"/>
    </location>
</feature>
<evidence type="ECO:0000313" key="7">
    <source>
        <dbReference type="Proteomes" id="UP000198981"/>
    </source>
</evidence>
<proteinExistence type="predicted"/>
<evidence type="ECO:0000256" key="1">
    <source>
        <dbReference type="ARBA" id="ARBA00004167"/>
    </source>
</evidence>
<organism evidence="6 7">
    <name type="scientific">Klenkia marina</name>
    <dbReference type="NCBI Taxonomy" id="1960309"/>
    <lineage>
        <taxon>Bacteria</taxon>
        <taxon>Bacillati</taxon>
        <taxon>Actinomycetota</taxon>
        <taxon>Actinomycetes</taxon>
        <taxon>Geodermatophilales</taxon>
        <taxon>Geodermatophilaceae</taxon>
        <taxon>Klenkia</taxon>
    </lineage>
</organism>
<sequence length="468" mass="49811">MPSTSRPVALASGVLALALVLAGCSAAIVPGQATPAGPPITDVSPADFPITGAAETEADVTSRNALADLNDYWSQTFPEVYGEDFPALAGGYFSVDPGDVDESLYPDGEIGCSSAPEEVEQNAFYCPPDVGASNEDSISYDRAFLQQLSDEYGRFLPALIMAHEFGHAVQGRVGYPADDTSINVETQADCFAGAWTRWVAEGNASHESIRAPELDGLLVGYFIVRDPPGTGAEEDQAHGSYFDRVSAIQDGYDGGAAACRDNYESDRRFTQAEFDDQEDFDNDGNLPLAQVPDLIAQSLPAYYTDSFPDDLGVDFTEPAIETFDGTAPTCDGMNADTNAGFCRDQDTVYYDQTDLAEPAYEIGDYAVLTAVAIPYGIAARDQLGLSTEDEDAIRSATCQAGAFSGAALNQEVPTISISPGDFDEAIQFLLTYGKDPTVFPDVGLSGFQLVDVFRQGYLYGLTACGLEA</sequence>
<name>A0A1G4YH15_9ACTN</name>
<dbReference type="InterPro" id="IPR007343">
    <property type="entry name" value="Uncharacterised_pept_Zn_put"/>
</dbReference>
<keyword evidence="2" id="KW-0812">Transmembrane</keyword>
<keyword evidence="3" id="KW-1133">Transmembrane helix</keyword>
<dbReference type="GO" id="GO:0008237">
    <property type="term" value="F:metallopeptidase activity"/>
    <property type="evidence" value="ECO:0007669"/>
    <property type="project" value="UniProtKB-KW"/>
</dbReference>
<protein>
    <submittedName>
        <fullName evidence="6">Predicted metalloprotease</fullName>
    </submittedName>
</protein>
<dbReference type="AlphaFoldDB" id="A0A1G4YH15"/>
<dbReference type="EMBL" id="FMUH01000004">
    <property type="protein sequence ID" value="SCX52639.1"/>
    <property type="molecule type" value="Genomic_DNA"/>
</dbReference>
<dbReference type="GO" id="GO:0016020">
    <property type="term" value="C:membrane"/>
    <property type="evidence" value="ECO:0007669"/>
    <property type="project" value="UniProtKB-SubCell"/>
</dbReference>
<evidence type="ECO:0000256" key="3">
    <source>
        <dbReference type="ARBA" id="ARBA00022989"/>
    </source>
</evidence>
<dbReference type="PANTHER" id="PTHR30168">
    <property type="entry name" value="PUTATIVE MEMBRANE PROTEIN YPFJ"/>
    <property type="match status" value="1"/>
</dbReference>
<keyword evidence="6" id="KW-0378">Hydrolase</keyword>
<dbReference type="PROSITE" id="PS51257">
    <property type="entry name" value="PROKAR_LIPOPROTEIN"/>
    <property type="match status" value="1"/>
</dbReference>
<dbReference type="Proteomes" id="UP000198981">
    <property type="component" value="Unassembled WGS sequence"/>
</dbReference>
<comment type="subcellular location">
    <subcellularLocation>
        <location evidence="1">Membrane</location>
        <topology evidence="1">Single-pass membrane protein</topology>
    </subcellularLocation>
</comment>
<keyword evidence="4" id="KW-0472">Membrane</keyword>
<keyword evidence="7" id="KW-1185">Reference proteome</keyword>
<feature type="signal peptide" evidence="5">
    <location>
        <begin position="1"/>
        <end position="26"/>
    </location>
</feature>
<reference evidence="7" key="1">
    <citation type="submission" date="2016-10" db="EMBL/GenBank/DDBJ databases">
        <authorList>
            <person name="Varghese N."/>
            <person name="Submissions S."/>
        </authorList>
    </citation>
    <scope>NUCLEOTIDE SEQUENCE [LARGE SCALE GENOMIC DNA]</scope>
    <source>
        <strain evidence="7">DSM 45722</strain>
    </source>
</reference>
<dbReference type="STRING" id="1960309.SAMN03159343_2820"/>
<keyword evidence="5" id="KW-0732">Signal</keyword>
<accession>A0A1G4YH15</accession>
<dbReference type="GO" id="GO:0006508">
    <property type="term" value="P:proteolysis"/>
    <property type="evidence" value="ECO:0007669"/>
    <property type="project" value="UniProtKB-KW"/>
</dbReference>
<keyword evidence="6" id="KW-0482">Metalloprotease</keyword>
<dbReference type="OrthoDB" id="5168289at2"/>